<reference evidence="2 3" key="1">
    <citation type="submission" date="2011-07" db="EMBL/GenBank/DDBJ databases">
        <authorList>
            <person name="Coyne R."/>
            <person name="Brami D."/>
            <person name="Johnson J."/>
            <person name="Hostetler J."/>
            <person name="Hannick L."/>
            <person name="Clark T."/>
            <person name="Cassidy-Hanley D."/>
            <person name="Inman J."/>
        </authorList>
    </citation>
    <scope>NUCLEOTIDE SEQUENCE [LARGE SCALE GENOMIC DNA]</scope>
    <source>
        <strain evidence="2 3">G5</strain>
    </source>
</reference>
<dbReference type="EMBL" id="GL983932">
    <property type="protein sequence ID" value="EGR30899.1"/>
    <property type="molecule type" value="Genomic_DNA"/>
</dbReference>
<keyword evidence="1" id="KW-0175">Coiled coil</keyword>
<evidence type="ECO:0000313" key="3">
    <source>
        <dbReference type="Proteomes" id="UP000008983"/>
    </source>
</evidence>
<dbReference type="InParanoid" id="G0QV58"/>
<organism evidence="2 3">
    <name type="scientific">Ichthyophthirius multifiliis</name>
    <name type="common">White spot disease agent</name>
    <name type="synonym">Ich</name>
    <dbReference type="NCBI Taxonomy" id="5932"/>
    <lineage>
        <taxon>Eukaryota</taxon>
        <taxon>Sar</taxon>
        <taxon>Alveolata</taxon>
        <taxon>Ciliophora</taxon>
        <taxon>Intramacronucleata</taxon>
        <taxon>Oligohymenophorea</taxon>
        <taxon>Hymenostomatida</taxon>
        <taxon>Ophryoglenina</taxon>
        <taxon>Ichthyophthirius</taxon>
    </lineage>
</organism>
<dbReference type="eggNOG" id="ENOG502R2WR">
    <property type="taxonomic scope" value="Eukaryota"/>
</dbReference>
<keyword evidence="3" id="KW-1185">Reference proteome</keyword>
<evidence type="ECO:0000313" key="2">
    <source>
        <dbReference type="EMBL" id="EGR30899.1"/>
    </source>
</evidence>
<dbReference type="RefSeq" id="XP_004032486.1">
    <property type="nucleotide sequence ID" value="XM_004032438.1"/>
</dbReference>
<evidence type="ECO:0000256" key="1">
    <source>
        <dbReference type="SAM" id="Coils"/>
    </source>
</evidence>
<feature type="coiled-coil region" evidence="1">
    <location>
        <begin position="76"/>
        <end position="145"/>
    </location>
</feature>
<dbReference type="GeneID" id="14907029"/>
<sequence>MQKILKQQDSASSSTSGFEKIESQEFQLNKIQIFNRSSLALRLTMDPRTNDCYQQKSLKKKMLILKDAVLKERELKTESDKKNQELKRNLEQVQKNLIQIEQLNAKLIQEISDLNESLIREQLNKEKYLDLYMKLKKEIENNQNNNQNDSFFQELVSILGFNVNQSNNEKTLLLEKNLEIQQQEISKLNQYIICKKDPEGQSIIDIDYIEEKYIINADDLKTSKADYEPEPILTFYFK</sequence>
<accession>G0QV58</accession>
<name>G0QV58_ICHMU</name>
<protein>
    <submittedName>
        <fullName evidence="2">Uncharacterized protein</fullName>
    </submittedName>
</protein>
<dbReference type="AlphaFoldDB" id="G0QV58"/>
<gene>
    <name evidence="2" type="ORF">IMG5_121450</name>
</gene>
<dbReference type="Proteomes" id="UP000008983">
    <property type="component" value="Unassembled WGS sequence"/>
</dbReference>
<proteinExistence type="predicted"/>